<evidence type="ECO:0000256" key="5">
    <source>
        <dbReference type="SAM" id="MobiDB-lite"/>
    </source>
</evidence>
<evidence type="ECO:0000256" key="3">
    <source>
        <dbReference type="ARBA" id="ARBA00022833"/>
    </source>
</evidence>
<dbReference type="EMBL" id="JAACJL010000058">
    <property type="protein sequence ID" value="KAF4610703.1"/>
    <property type="molecule type" value="Genomic_DNA"/>
</dbReference>
<feature type="region of interest" description="Disordered" evidence="5">
    <location>
        <begin position="326"/>
        <end position="447"/>
    </location>
</feature>
<feature type="compositionally biased region" description="Basic and acidic residues" evidence="5">
    <location>
        <begin position="421"/>
        <end position="432"/>
    </location>
</feature>
<feature type="compositionally biased region" description="Polar residues" evidence="5">
    <location>
        <begin position="408"/>
        <end position="419"/>
    </location>
</feature>
<accession>A0A8H4QGT5</accession>
<name>A0A8H4QGT5_9AGAR</name>
<feature type="compositionally biased region" description="Polar residues" evidence="5">
    <location>
        <begin position="1"/>
        <end position="11"/>
    </location>
</feature>
<dbReference type="InterPro" id="IPR001876">
    <property type="entry name" value="Znf_RanBP2"/>
</dbReference>
<keyword evidence="1" id="KW-0479">Metal-binding</keyword>
<dbReference type="InterPro" id="IPR036443">
    <property type="entry name" value="Znf_RanBP2_sf"/>
</dbReference>
<feature type="compositionally biased region" description="Basic and acidic residues" evidence="5">
    <location>
        <begin position="368"/>
        <end position="380"/>
    </location>
</feature>
<keyword evidence="3" id="KW-0862">Zinc</keyword>
<sequence length="887" mass="92879">MSAIRSNSNRTQARKARSVPYARTLFRKLTSFLGLYHDEEDEEATDDSLIPASVVESVKGQASQISIGSSQDSSTSESSDKEAPSSNALRRDYVNQPAHQAREPPTRTGFLGTPPAGHTSKEDVVMAAPTRLPFAFPARTYAAVSSTPAVPKEPVQRTPRMLSKNPNGPLRWKGAGSAKVKRTRNRIDSPALRTPSSATADSLASKDSAGSDAKRRKFAEETSSKAQSLASASTSQPGNASYSTSSPQRSRPTPIATTPARPNALPSSSRLRTPAKPTVPAVSSPLRNTLASSSPGDDSKSSPSQPSPKPTQTANFMAGLIEVTKPVSKPDLSNPYQTACPVGKVAPPRRSKRTRVTGKATPLAIDSKSGESSKKTEMKPLSDYSPQAIIEATVPKGSKRSRPPSHFENPTSLGGQQAPSRVEEPATEEVNRPLKKSKPSVQGIGLPSSVAFGASQTISDVTVEEVAEDVSMGVSEAEKEKSKELPKVDTNSGDHVGSPLSPTSSRSSFSGPGFKPSSIPREPSKLRFSFQADASSTPSSPAPAALVSSVPKTTPPSLPKTEFKFTPPSAGFNFNFPVESKSDSAPSQSDQQKTESKEAAKGDDAAAKAEVCAFQASSLPKFDLLFDAPSNMDVDEDAQKEAKGVSQNSLPTFTFTWAAPSTFSFEFDASKVKSDPRYVFKPSPPKPVKPVVPFPSSFTGATPSFTSSTTGPVKGFDFAAAGMKAPTVSKDSWTCSLCSLSNPNSASQCQTCENPRSGTTSTAASSTKPAAPPVAPTPVVSFNWGAAGMKAPTVSSDTWTCSLCSLSNPTSASQCQTCETPRSGSSSASASKPAVTAPPPPAPVVGFNWGAAGLAAPSTKKDTWTCSLCALSNPLSATKCTTCENPR</sequence>
<feature type="compositionally biased region" description="Polar residues" evidence="5">
    <location>
        <begin position="224"/>
        <end position="240"/>
    </location>
</feature>
<comment type="caution">
    <text evidence="7">The sequence shown here is derived from an EMBL/GenBank/DDBJ whole genome shotgun (WGS) entry which is preliminary data.</text>
</comment>
<evidence type="ECO:0000256" key="4">
    <source>
        <dbReference type="PROSITE-ProRule" id="PRU00322"/>
    </source>
</evidence>
<evidence type="ECO:0000256" key="1">
    <source>
        <dbReference type="ARBA" id="ARBA00022723"/>
    </source>
</evidence>
<feature type="domain" description="RanBP2-type" evidence="6">
    <location>
        <begin position="795"/>
        <end position="824"/>
    </location>
</feature>
<dbReference type="AlphaFoldDB" id="A0A8H4QGT5"/>
<feature type="compositionally biased region" description="Low complexity" evidence="5">
    <location>
        <begin position="59"/>
        <end position="77"/>
    </location>
</feature>
<feature type="region of interest" description="Disordered" evidence="5">
    <location>
        <begin position="1"/>
        <end position="20"/>
    </location>
</feature>
<feature type="compositionally biased region" description="Basic and acidic residues" evidence="5">
    <location>
        <begin position="476"/>
        <end position="487"/>
    </location>
</feature>
<feature type="region of interest" description="Disordered" evidence="5">
    <location>
        <begin position="143"/>
        <end position="313"/>
    </location>
</feature>
<dbReference type="SMART" id="SM00547">
    <property type="entry name" value="ZnF_RBZ"/>
    <property type="match status" value="3"/>
</dbReference>
<feature type="compositionally biased region" description="Low complexity" evidence="5">
    <location>
        <begin position="757"/>
        <end position="769"/>
    </location>
</feature>
<proteinExistence type="predicted"/>
<feature type="region of interest" description="Disordered" evidence="5">
    <location>
        <begin position="743"/>
        <end position="775"/>
    </location>
</feature>
<gene>
    <name evidence="7" type="ORF">D9613_006911</name>
</gene>
<dbReference type="Pfam" id="PF00641">
    <property type="entry name" value="Zn_ribbon_RanBP"/>
    <property type="match status" value="3"/>
</dbReference>
<organism evidence="7 8">
    <name type="scientific">Agrocybe pediades</name>
    <dbReference type="NCBI Taxonomy" id="84607"/>
    <lineage>
        <taxon>Eukaryota</taxon>
        <taxon>Fungi</taxon>
        <taxon>Dikarya</taxon>
        <taxon>Basidiomycota</taxon>
        <taxon>Agaricomycotina</taxon>
        <taxon>Agaricomycetes</taxon>
        <taxon>Agaricomycetidae</taxon>
        <taxon>Agaricales</taxon>
        <taxon>Agaricineae</taxon>
        <taxon>Strophariaceae</taxon>
        <taxon>Agrocybe</taxon>
    </lineage>
</organism>
<feature type="compositionally biased region" description="Low complexity" evidence="5">
    <location>
        <begin position="534"/>
        <end position="551"/>
    </location>
</feature>
<evidence type="ECO:0000259" key="6">
    <source>
        <dbReference type="PROSITE" id="PS50199"/>
    </source>
</evidence>
<feature type="compositionally biased region" description="Basic residues" evidence="5">
    <location>
        <begin position="347"/>
        <end position="356"/>
    </location>
</feature>
<protein>
    <recommendedName>
        <fullName evidence="6">RanBP2-type domain-containing protein</fullName>
    </recommendedName>
</protein>
<dbReference type="PROSITE" id="PS50199">
    <property type="entry name" value="ZF_RANBP2_2"/>
    <property type="match status" value="3"/>
</dbReference>
<feature type="compositionally biased region" description="Basic and acidic residues" evidence="5">
    <location>
        <begin position="592"/>
        <end position="605"/>
    </location>
</feature>
<feature type="compositionally biased region" description="Polar residues" evidence="5">
    <location>
        <begin position="743"/>
        <end position="756"/>
    </location>
</feature>
<dbReference type="Gene3D" id="4.10.1060.10">
    <property type="entry name" value="Zinc finger, RanBP2-type"/>
    <property type="match status" value="3"/>
</dbReference>
<keyword evidence="2 4" id="KW-0863">Zinc-finger</keyword>
<feature type="compositionally biased region" description="Low complexity" evidence="5">
    <location>
        <begin position="497"/>
        <end position="520"/>
    </location>
</feature>
<reference evidence="7 8" key="1">
    <citation type="submission" date="2019-12" db="EMBL/GenBank/DDBJ databases">
        <authorList>
            <person name="Floudas D."/>
            <person name="Bentzer J."/>
            <person name="Ahren D."/>
            <person name="Johansson T."/>
            <person name="Persson P."/>
            <person name="Tunlid A."/>
        </authorList>
    </citation>
    <scope>NUCLEOTIDE SEQUENCE [LARGE SCALE GENOMIC DNA]</scope>
    <source>
        <strain evidence="7 8">CBS 102.39</strain>
    </source>
</reference>
<dbReference type="SUPFAM" id="SSF90209">
    <property type="entry name" value="Ran binding protein zinc finger-like"/>
    <property type="match status" value="1"/>
</dbReference>
<feature type="region of interest" description="Disordered" evidence="5">
    <location>
        <begin position="58"/>
        <end position="124"/>
    </location>
</feature>
<feature type="compositionally biased region" description="Low complexity" evidence="5">
    <location>
        <begin position="241"/>
        <end position="264"/>
    </location>
</feature>
<evidence type="ECO:0000313" key="7">
    <source>
        <dbReference type="EMBL" id="KAF4610703.1"/>
    </source>
</evidence>
<feature type="domain" description="RanBP2-type" evidence="6">
    <location>
        <begin position="860"/>
        <end position="887"/>
    </location>
</feature>
<feature type="compositionally biased region" description="Basic and acidic residues" evidence="5">
    <location>
        <begin position="78"/>
        <end position="93"/>
    </location>
</feature>
<dbReference type="Proteomes" id="UP000521872">
    <property type="component" value="Unassembled WGS sequence"/>
</dbReference>
<feature type="domain" description="RanBP2-type" evidence="6">
    <location>
        <begin position="729"/>
        <end position="758"/>
    </location>
</feature>
<dbReference type="GO" id="GO:0008270">
    <property type="term" value="F:zinc ion binding"/>
    <property type="evidence" value="ECO:0007669"/>
    <property type="project" value="UniProtKB-KW"/>
</dbReference>
<feature type="region of interest" description="Disordered" evidence="5">
    <location>
        <begin position="469"/>
        <end position="605"/>
    </location>
</feature>
<dbReference type="PROSITE" id="PS01358">
    <property type="entry name" value="ZF_RANBP2_1"/>
    <property type="match status" value="3"/>
</dbReference>
<evidence type="ECO:0000313" key="8">
    <source>
        <dbReference type="Proteomes" id="UP000521872"/>
    </source>
</evidence>
<keyword evidence="8" id="KW-1185">Reference proteome</keyword>
<feature type="compositionally biased region" description="Low complexity" evidence="5">
    <location>
        <begin position="292"/>
        <end position="304"/>
    </location>
</feature>
<evidence type="ECO:0000256" key="2">
    <source>
        <dbReference type="ARBA" id="ARBA00022771"/>
    </source>
</evidence>